<dbReference type="Proteomes" id="UP000447434">
    <property type="component" value="Chromosome 24"/>
</dbReference>
<keyword evidence="10" id="KW-1133">Transmembrane helix</keyword>
<dbReference type="EMBL" id="WOCE01000024">
    <property type="protein sequence ID" value="KAE9585904.1"/>
    <property type="molecule type" value="Genomic_DNA"/>
</dbReference>
<dbReference type="GO" id="GO:0015078">
    <property type="term" value="F:proton transmembrane transporter activity"/>
    <property type="evidence" value="ECO:0007669"/>
    <property type="project" value="InterPro"/>
</dbReference>
<gene>
    <name evidence="11" type="ORF">Lalb_Chr24g0396261</name>
</gene>
<evidence type="ECO:0000256" key="3">
    <source>
        <dbReference type="ARBA" id="ARBA00022448"/>
    </source>
</evidence>
<evidence type="ECO:0000313" key="12">
    <source>
        <dbReference type="Proteomes" id="UP000447434"/>
    </source>
</evidence>
<dbReference type="PANTHER" id="PTHR12386">
    <property type="entry name" value="ATP SYNTHASE SUBUNIT"/>
    <property type="match status" value="1"/>
</dbReference>
<dbReference type="InterPro" id="IPR006808">
    <property type="entry name" value="ATP_synth_F0_gsu_mt"/>
</dbReference>
<sequence>MFSNPRNNLFVYEIKAACVYPSQSSSLGGSLFYRAVLFLSGIYELLKLLLICCSIPHRYNSLWKELDYAKNIVKNRRHINIDNASLVALFGLECFAWFCGGEIVGRGFTLTGYYV</sequence>
<dbReference type="GO" id="GO:0015986">
    <property type="term" value="P:proton motive force-driven ATP synthesis"/>
    <property type="evidence" value="ECO:0007669"/>
    <property type="project" value="InterPro"/>
</dbReference>
<keyword evidence="9" id="KW-0066">ATP synthesis</keyword>
<accession>A0A6A4NEK9</accession>
<dbReference type="AlphaFoldDB" id="A0A6A4NEK9"/>
<dbReference type="GO" id="GO:0031966">
    <property type="term" value="C:mitochondrial membrane"/>
    <property type="evidence" value="ECO:0007669"/>
    <property type="project" value="UniProtKB-SubCell"/>
</dbReference>
<keyword evidence="5" id="KW-0375">Hydrogen ion transport</keyword>
<evidence type="ECO:0000256" key="7">
    <source>
        <dbReference type="ARBA" id="ARBA00023128"/>
    </source>
</evidence>
<keyword evidence="10" id="KW-0812">Transmembrane</keyword>
<evidence type="ECO:0000256" key="1">
    <source>
        <dbReference type="ARBA" id="ARBA00004325"/>
    </source>
</evidence>
<comment type="caution">
    <text evidence="11">The sequence shown here is derived from an EMBL/GenBank/DDBJ whole genome shotgun (WGS) entry which is preliminary data.</text>
</comment>
<dbReference type="Pfam" id="PF04718">
    <property type="entry name" value="ATP-synt_G"/>
    <property type="match status" value="1"/>
</dbReference>
<evidence type="ECO:0000256" key="6">
    <source>
        <dbReference type="ARBA" id="ARBA00023065"/>
    </source>
</evidence>
<evidence type="ECO:0000256" key="8">
    <source>
        <dbReference type="ARBA" id="ARBA00023136"/>
    </source>
</evidence>
<evidence type="ECO:0000256" key="10">
    <source>
        <dbReference type="SAM" id="Phobius"/>
    </source>
</evidence>
<keyword evidence="12" id="KW-1185">Reference proteome</keyword>
<dbReference type="GO" id="GO:0045259">
    <property type="term" value="C:proton-transporting ATP synthase complex"/>
    <property type="evidence" value="ECO:0007669"/>
    <property type="project" value="UniProtKB-KW"/>
</dbReference>
<evidence type="ECO:0000256" key="2">
    <source>
        <dbReference type="ARBA" id="ARBA00005699"/>
    </source>
</evidence>
<proteinExistence type="inferred from homology"/>
<evidence type="ECO:0000256" key="9">
    <source>
        <dbReference type="ARBA" id="ARBA00023310"/>
    </source>
</evidence>
<name>A0A6A4NEK9_LUPAL</name>
<keyword evidence="3" id="KW-0813">Transport</keyword>
<protein>
    <submittedName>
        <fullName evidence="11">Putative ATP synthase, F0 complex, subunit G</fullName>
    </submittedName>
</protein>
<comment type="subcellular location">
    <subcellularLocation>
        <location evidence="1">Mitochondrion membrane</location>
    </subcellularLocation>
</comment>
<evidence type="ECO:0000256" key="4">
    <source>
        <dbReference type="ARBA" id="ARBA00022547"/>
    </source>
</evidence>
<evidence type="ECO:0000256" key="5">
    <source>
        <dbReference type="ARBA" id="ARBA00022781"/>
    </source>
</evidence>
<comment type="similarity">
    <text evidence="2">Belongs to the ATPase g subunit family.</text>
</comment>
<dbReference type="OrthoDB" id="437at2759"/>
<feature type="transmembrane region" description="Helical" evidence="10">
    <location>
        <begin position="31"/>
        <end position="55"/>
    </location>
</feature>
<keyword evidence="8 10" id="KW-0472">Membrane</keyword>
<evidence type="ECO:0000313" key="11">
    <source>
        <dbReference type="EMBL" id="KAE9585904.1"/>
    </source>
</evidence>
<keyword evidence="7" id="KW-0496">Mitochondrion</keyword>
<reference evidence="12" key="1">
    <citation type="journal article" date="2020" name="Nat. Commun.">
        <title>Genome sequence of the cluster root forming white lupin.</title>
        <authorList>
            <person name="Hufnagel B."/>
            <person name="Marques A."/>
            <person name="Soriano A."/>
            <person name="Marques L."/>
            <person name="Divol F."/>
            <person name="Doumas P."/>
            <person name="Sallet E."/>
            <person name="Mancinotti D."/>
            <person name="Carrere S."/>
            <person name="Marande W."/>
            <person name="Arribat S."/>
            <person name="Keller J."/>
            <person name="Huneau C."/>
            <person name="Blein T."/>
            <person name="Aime D."/>
            <person name="Laguerre M."/>
            <person name="Taylor J."/>
            <person name="Schubert V."/>
            <person name="Nelson M."/>
            <person name="Geu-Flores F."/>
            <person name="Crespi M."/>
            <person name="Gallardo-Guerrero K."/>
            <person name="Delaux P.-M."/>
            <person name="Salse J."/>
            <person name="Berges H."/>
            <person name="Guyot R."/>
            <person name="Gouzy J."/>
            <person name="Peret B."/>
        </authorList>
    </citation>
    <scope>NUCLEOTIDE SEQUENCE [LARGE SCALE GENOMIC DNA]</scope>
    <source>
        <strain evidence="12">cv. Amiga</strain>
    </source>
</reference>
<keyword evidence="6" id="KW-0406">Ion transport</keyword>
<keyword evidence="4" id="KW-0138">CF(0)</keyword>
<organism evidence="11 12">
    <name type="scientific">Lupinus albus</name>
    <name type="common">White lupine</name>
    <name type="synonym">Lupinus termis</name>
    <dbReference type="NCBI Taxonomy" id="3870"/>
    <lineage>
        <taxon>Eukaryota</taxon>
        <taxon>Viridiplantae</taxon>
        <taxon>Streptophyta</taxon>
        <taxon>Embryophyta</taxon>
        <taxon>Tracheophyta</taxon>
        <taxon>Spermatophyta</taxon>
        <taxon>Magnoliopsida</taxon>
        <taxon>eudicotyledons</taxon>
        <taxon>Gunneridae</taxon>
        <taxon>Pentapetalae</taxon>
        <taxon>rosids</taxon>
        <taxon>fabids</taxon>
        <taxon>Fabales</taxon>
        <taxon>Fabaceae</taxon>
        <taxon>Papilionoideae</taxon>
        <taxon>50 kb inversion clade</taxon>
        <taxon>genistoids sensu lato</taxon>
        <taxon>core genistoids</taxon>
        <taxon>Genisteae</taxon>
        <taxon>Lupinus</taxon>
    </lineage>
</organism>